<dbReference type="InterPro" id="IPR002146">
    <property type="entry name" value="ATP_synth_b/b'su_bac/chlpt"/>
</dbReference>
<dbReference type="CDD" id="cd06503">
    <property type="entry name" value="ATP-synt_Fo_b"/>
    <property type="match status" value="1"/>
</dbReference>
<evidence type="ECO:0000256" key="12">
    <source>
        <dbReference type="ARBA" id="ARBA00037847"/>
    </source>
</evidence>
<keyword evidence="3 13" id="KW-1003">Cell membrane</keyword>
<dbReference type="SUPFAM" id="SSF81573">
    <property type="entry name" value="F1F0 ATP synthase subunit B, membrane domain"/>
    <property type="match status" value="1"/>
</dbReference>
<dbReference type="AlphaFoldDB" id="A0A9E8RXK6"/>
<reference evidence="16" key="1">
    <citation type="submission" date="2022-09" db="EMBL/GenBank/DDBJ databases">
        <title>Complete Genomes of Fervidibacillus albus and Fervidibacillus halotolerans isolated from tidal flat sediments.</title>
        <authorList>
            <person name="Kwon K.K."/>
            <person name="Yang S.-H."/>
            <person name="Park M.J."/>
            <person name="Oh H.-M."/>
        </authorList>
    </citation>
    <scope>NUCLEOTIDE SEQUENCE</scope>
    <source>
        <strain evidence="16">MEBiC13591</strain>
    </source>
</reference>
<feature type="coiled-coil region" evidence="15">
    <location>
        <begin position="54"/>
        <end position="132"/>
    </location>
</feature>
<evidence type="ECO:0000256" key="4">
    <source>
        <dbReference type="ARBA" id="ARBA00022547"/>
    </source>
</evidence>
<dbReference type="PANTHER" id="PTHR33445">
    <property type="entry name" value="ATP SYNTHASE SUBUNIT B', CHLOROPLASTIC"/>
    <property type="match status" value="1"/>
</dbReference>
<keyword evidence="15" id="KW-0175">Coiled coil</keyword>
<evidence type="ECO:0000256" key="6">
    <source>
        <dbReference type="ARBA" id="ARBA00022781"/>
    </source>
</evidence>
<evidence type="ECO:0000256" key="14">
    <source>
        <dbReference type="RuleBase" id="RU003848"/>
    </source>
</evidence>
<organism evidence="16 17">
    <name type="scientific">Fervidibacillus albus</name>
    <dbReference type="NCBI Taxonomy" id="2980026"/>
    <lineage>
        <taxon>Bacteria</taxon>
        <taxon>Bacillati</taxon>
        <taxon>Bacillota</taxon>
        <taxon>Bacilli</taxon>
        <taxon>Bacillales</taxon>
        <taxon>Bacillaceae</taxon>
        <taxon>Fervidibacillus</taxon>
    </lineage>
</organism>
<evidence type="ECO:0000256" key="10">
    <source>
        <dbReference type="ARBA" id="ARBA00023310"/>
    </source>
</evidence>
<dbReference type="NCBIfam" id="TIGR01144">
    <property type="entry name" value="ATP_synt_b"/>
    <property type="match status" value="1"/>
</dbReference>
<dbReference type="InterPro" id="IPR028987">
    <property type="entry name" value="ATP_synth_B-like_membr_sf"/>
</dbReference>
<evidence type="ECO:0000256" key="7">
    <source>
        <dbReference type="ARBA" id="ARBA00022989"/>
    </source>
</evidence>
<keyword evidence="7 13" id="KW-1133">Transmembrane helix</keyword>
<evidence type="ECO:0000256" key="11">
    <source>
        <dbReference type="ARBA" id="ARBA00025198"/>
    </source>
</evidence>
<keyword evidence="4 13" id="KW-0138">CF(0)</keyword>
<comment type="subunit">
    <text evidence="13">F-type ATPases have 2 components, F(1) - the catalytic core - and F(0) - the membrane proton channel. F(1) has five subunits: alpha(3), beta(3), gamma(1), delta(1), epsilon(1). F(0) has three main subunits: a(1), b(2) and c(10-14). The alpha and beta chains form an alternating ring which encloses part of the gamma chain. F(1) is attached to F(0) by a central stalk formed by the gamma and epsilon chains, while a peripheral stalk is formed by the delta and b chains.</text>
</comment>
<dbReference type="GO" id="GO:0046933">
    <property type="term" value="F:proton-transporting ATP synthase activity, rotational mechanism"/>
    <property type="evidence" value="ECO:0007669"/>
    <property type="project" value="UniProtKB-UniRule"/>
</dbReference>
<dbReference type="InterPro" id="IPR050059">
    <property type="entry name" value="ATP_synthase_B_chain"/>
</dbReference>
<comment type="function">
    <text evidence="13">Component of the F(0) channel, it forms part of the peripheral stalk, linking F(1) to F(0).</text>
</comment>
<dbReference type="HAMAP" id="MF_01398">
    <property type="entry name" value="ATP_synth_b_bprime"/>
    <property type="match status" value="1"/>
</dbReference>
<keyword evidence="9 13" id="KW-0472">Membrane</keyword>
<comment type="similarity">
    <text evidence="1 13 14">Belongs to the ATPase B chain family.</text>
</comment>
<evidence type="ECO:0000256" key="13">
    <source>
        <dbReference type="HAMAP-Rule" id="MF_01398"/>
    </source>
</evidence>
<dbReference type="EMBL" id="CP106878">
    <property type="protein sequence ID" value="WAA09662.1"/>
    <property type="molecule type" value="Genomic_DNA"/>
</dbReference>
<dbReference type="GO" id="GO:0045259">
    <property type="term" value="C:proton-transporting ATP synthase complex"/>
    <property type="evidence" value="ECO:0007669"/>
    <property type="project" value="UniProtKB-KW"/>
</dbReference>
<evidence type="ECO:0000256" key="8">
    <source>
        <dbReference type="ARBA" id="ARBA00023065"/>
    </source>
</evidence>
<dbReference type="KEGG" id="faf:OE104_14265"/>
<keyword evidence="2 13" id="KW-0813">Transport</keyword>
<evidence type="ECO:0000256" key="1">
    <source>
        <dbReference type="ARBA" id="ARBA00005513"/>
    </source>
</evidence>
<dbReference type="GO" id="GO:0005886">
    <property type="term" value="C:plasma membrane"/>
    <property type="evidence" value="ECO:0007669"/>
    <property type="project" value="UniProtKB-SubCell"/>
</dbReference>
<evidence type="ECO:0000256" key="9">
    <source>
        <dbReference type="ARBA" id="ARBA00023136"/>
    </source>
</evidence>
<evidence type="ECO:0000256" key="15">
    <source>
        <dbReference type="SAM" id="Coils"/>
    </source>
</evidence>
<evidence type="ECO:0000256" key="3">
    <source>
        <dbReference type="ARBA" id="ARBA00022475"/>
    </source>
</evidence>
<dbReference type="GO" id="GO:0046961">
    <property type="term" value="F:proton-transporting ATPase activity, rotational mechanism"/>
    <property type="evidence" value="ECO:0007669"/>
    <property type="project" value="TreeGrafter"/>
</dbReference>
<sequence length="170" mass="19600">MINQLALGASGFAPLDSLYQLVAFLILMYLLKKYAWEPLQQTMKDREQYVAGEIEAAEKAKKESEEILEQHREMMKNARQEAQTFVEQAKKQGEIQREEIIRTARAEAEKMKESARIEIQQEKEKAVSALREQVSSLSVLIASKVIEKELNEKDQEALIQEFIEKAGEER</sequence>
<dbReference type="Proteomes" id="UP001164718">
    <property type="component" value="Chromosome"/>
</dbReference>
<keyword evidence="17" id="KW-1185">Reference proteome</keyword>
<comment type="function">
    <text evidence="11 13">F(1)F(0) ATP synthase produces ATP from ADP in the presence of a proton or sodium gradient. F-type ATPases consist of two structural domains, F(1) containing the extramembraneous catalytic core and F(0) containing the membrane proton channel, linked together by a central stalk and a peripheral stalk. During catalysis, ATP synthesis in the catalytic domain of F(1) is coupled via a rotary mechanism of the central stalk subunits to proton translocation.</text>
</comment>
<keyword evidence="5 13" id="KW-0812">Transmembrane</keyword>
<dbReference type="InterPro" id="IPR005864">
    <property type="entry name" value="ATP_synth_F0_bsu_bac"/>
</dbReference>
<keyword evidence="6 13" id="KW-0375">Hydrogen ion transport</keyword>
<protein>
    <recommendedName>
        <fullName evidence="13">ATP synthase subunit b</fullName>
    </recommendedName>
    <alternativeName>
        <fullName evidence="13">ATP synthase F(0) sector subunit b</fullName>
    </alternativeName>
    <alternativeName>
        <fullName evidence="13">ATPase subunit I</fullName>
    </alternativeName>
    <alternativeName>
        <fullName evidence="13">F-type ATPase subunit b</fullName>
        <shortName evidence="13">F-ATPase subunit b</shortName>
    </alternativeName>
</protein>
<dbReference type="Gene3D" id="1.20.5.620">
    <property type="entry name" value="F1F0 ATP synthase subunit B, membrane domain"/>
    <property type="match status" value="1"/>
</dbReference>
<evidence type="ECO:0000256" key="2">
    <source>
        <dbReference type="ARBA" id="ARBA00022448"/>
    </source>
</evidence>
<gene>
    <name evidence="13 16" type="primary">atpF</name>
    <name evidence="16" type="ORF">OE104_14265</name>
</gene>
<evidence type="ECO:0000313" key="16">
    <source>
        <dbReference type="EMBL" id="WAA09662.1"/>
    </source>
</evidence>
<comment type="subcellular location">
    <subcellularLocation>
        <location evidence="13">Cell membrane</location>
        <topology evidence="13">Single-pass membrane protein</topology>
    </subcellularLocation>
    <subcellularLocation>
        <location evidence="12">Endomembrane system</location>
        <topology evidence="12">Single-pass membrane protein</topology>
    </subcellularLocation>
</comment>
<dbReference type="GO" id="GO:0012505">
    <property type="term" value="C:endomembrane system"/>
    <property type="evidence" value="ECO:0007669"/>
    <property type="project" value="UniProtKB-SubCell"/>
</dbReference>
<evidence type="ECO:0000313" key="17">
    <source>
        <dbReference type="Proteomes" id="UP001164718"/>
    </source>
</evidence>
<dbReference type="Pfam" id="PF00430">
    <property type="entry name" value="ATP-synt_B"/>
    <property type="match status" value="1"/>
</dbReference>
<name>A0A9E8RXK6_9BACI</name>
<keyword evidence="8 13" id="KW-0406">Ion transport</keyword>
<keyword evidence="10 13" id="KW-0066">ATP synthesis</keyword>
<evidence type="ECO:0000256" key="5">
    <source>
        <dbReference type="ARBA" id="ARBA00022692"/>
    </source>
</evidence>
<accession>A0A9E8RXK6</accession>
<proteinExistence type="inferred from homology"/>
<dbReference type="RefSeq" id="WP_275417445.1">
    <property type="nucleotide sequence ID" value="NZ_CP106878.1"/>
</dbReference>
<feature type="transmembrane region" description="Helical" evidence="13">
    <location>
        <begin position="12"/>
        <end position="31"/>
    </location>
</feature>
<dbReference type="PANTHER" id="PTHR33445:SF1">
    <property type="entry name" value="ATP SYNTHASE SUBUNIT B"/>
    <property type="match status" value="1"/>
</dbReference>